<dbReference type="OrthoDB" id="1911337at2"/>
<evidence type="ECO:0000313" key="2">
    <source>
        <dbReference type="Proteomes" id="UP000317036"/>
    </source>
</evidence>
<comment type="caution">
    <text evidence="1">The sequence shown here is derived from an EMBL/GenBank/DDBJ whole genome shotgun (WGS) entry which is preliminary data.</text>
</comment>
<organism evidence="1 2">
    <name type="scientific">Paenibacillus cremeus</name>
    <dbReference type="NCBI Taxonomy" id="2163881"/>
    <lineage>
        <taxon>Bacteria</taxon>
        <taxon>Bacillati</taxon>
        <taxon>Bacillota</taxon>
        <taxon>Bacilli</taxon>
        <taxon>Bacillales</taxon>
        <taxon>Paenibacillaceae</taxon>
        <taxon>Paenibacillus</taxon>
    </lineage>
</organism>
<protein>
    <submittedName>
        <fullName evidence="1">Uncharacterized protein</fullName>
    </submittedName>
</protein>
<name>A0A559KA59_9BACL</name>
<dbReference type="Proteomes" id="UP000317036">
    <property type="component" value="Unassembled WGS sequence"/>
</dbReference>
<sequence>MRLRGTPVGISLKNGQGVSGILCSVHSGQVYVMQYLYQSQFATFHYSFNDIRDIIPFPPCYPGQ</sequence>
<gene>
    <name evidence="1" type="ORF">FPZ49_15650</name>
</gene>
<proteinExistence type="predicted"/>
<dbReference type="AlphaFoldDB" id="A0A559KA59"/>
<keyword evidence="2" id="KW-1185">Reference proteome</keyword>
<accession>A0A559KA59</accession>
<evidence type="ECO:0000313" key="1">
    <source>
        <dbReference type="EMBL" id="TVY09021.1"/>
    </source>
</evidence>
<reference evidence="1 2" key="1">
    <citation type="submission" date="2019-07" db="EMBL/GenBank/DDBJ databases">
        <authorList>
            <person name="Kim J."/>
        </authorList>
    </citation>
    <scope>NUCLEOTIDE SEQUENCE [LARGE SCALE GENOMIC DNA]</scope>
    <source>
        <strain evidence="1 2">JC52</strain>
    </source>
</reference>
<dbReference type="EMBL" id="VNJI01000018">
    <property type="protein sequence ID" value="TVY09021.1"/>
    <property type="molecule type" value="Genomic_DNA"/>
</dbReference>